<comment type="caution">
    <text evidence="4">The sequence shown here is derived from an EMBL/GenBank/DDBJ whole genome shotgun (WGS) entry which is preliminary data.</text>
</comment>
<dbReference type="PROSITE" id="PS01137">
    <property type="entry name" value="TATD_1"/>
    <property type="match status" value="1"/>
</dbReference>
<dbReference type="InterPro" id="IPR001130">
    <property type="entry name" value="TatD-like"/>
</dbReference>
<dbReference type="InterPro" id="IPR018228">
    <property type="entry name" value="DNase_TatD-rel_CS"/>
</dbReference>
<dbReference type="Pfam" id="PF01026">
    <property type="entry name" value="TatD_DNase"/>
    <property type="match status" value="1"/>
</dbReference>
<dbReference type="CDD" id="cd01310">
    <property type="entry name" value="TatD_DNAse"/>
    <property type="match status" value="1"/>
</dbReference>
<dbReference type="PIRSF" id="PIRSF005902">
    <property type="entry name" value="DNase_TatD"/>
    <property type="match status" value="1"/>
</dbReference>
<dbReference type="InterPro" id="IPR015991">
    <property type="entry name" value="TatD/YcfH-like"/>
</dbReference>
<dbReference type="GO" id="GO:0004536">
    <property type="term" value="F:DNA nuclease activity"/>
    <property type="evidence" value="ECO:0007669"/>
    <property type="project" value="InterPro"/>
</dbReference>
<gene>
    <name evidence="4" type="ORF">COY67_01360</name>
</gene>
<name>A0A2M7RF73_9BACT</name>
<sequence>MLIDAHAHLDFEAFDEDREEVIKKCQDQQVKVINVGSQLATSKLAVSLAQKYEGLFATIGLHPIHVYDEEFKVEDYQKIIGTNKNIVGIGECGYDYFYLKEKDKSFIEIKAKQEEVFLKHIQLAKDNSLPLMLHGRNGETQKTANIDIIQALVDNDCHQGLIHCFDGTKEEADSYIQQGFYIGITGIITFTRKAEALQELVRQLPLDKMIINTDSPYLTPEPHRGKRNEPVYVEFIARQVAELKGISYDEVVKENAINCKKVFNI</sequence>
<dbReference type="PANTHER" id="PTHR46124">
    <property type="entry name" value="D-AMINOACYL-TRNA DEACYLASE"/>
    <property type="match status" value="1"/>
</dbReference>
<feature type="binding site" evidence="3">
    <location>
        <position position="6"/>
    </location>
    <ligand>
        <name>a divalent metal cation</name>
        <dbReference type="ChEBI" id="CHEBI:60240"/>
        <label>1</label>
    </ligand>
</feature>
<dbReference type="SUPFAM" id="SSF51556">
    <property type="entry name" value="Metallo-dependent hydrolases"/>
    <property type="match status" value="1"/>
</dbReference>
<keyword evidence="2 4" id="KW-0378">Hydrolase</keyword>
<dbReference type="Proteomes" id="UP000228689">
    <property type="component" value="Unassembled WGS sequence"/>
</dbReference>
<protein>
    <submittedName>
        <fullName evidence="4">Hydrolase TatD</fullName>
    </submittedName>
</protein>
<dbReference type="GO" id="GO:0016788">
    <property type="term" value="F:hydrolase activity, acting on ester bonds"/>
    <property type="evidence" value="ECO:0007669"/>
    <property type="project" value="InterPro"/>
</dbReference>
<evidence type="ECO:0000313" key="4">
    <source>
        <dbReference type="EMBL" id="PIY95172.1"/>
    </source>
</evidence>
<reference evidence="5" key="1">
    <citation type="submission" date="2017-09" db="EMBL/GenBank/DDBJ databases">
        <title>Depth-based differentiation of microbial function through sediment-hosted aquifers and enrichment of novel symbionts in the deep terrestrial subsurface.</title>
        <authorList>
            <person name="Probst A.J."/>
            <person name="Ladd B."/>
            <person name="Jarett J.K."/>
            <person name="Geller-Mcgrath D.E."/>
            <person name="Sieber C.M.K."/>
            <person name="Emerson J.B."/>
            <person name="Anantharaman K."/>
            <person name="Thomas B.C."/>
            <person name="Malmstrom R."/>
            <person name="Stieglmeier M."/>
            <person name="Klingl A."/>
            <person name="Woyke T."/>
            <person name="Ryan C.M."/>
            <person name="Banfield J.F."/>
        </authorList>
    </citation>
    <scope>NUCLEOTIDE SEQUENCE [LARGE SCALE GENOMIC DNA]</scope>
</reference>
<keyword evidence="1 3" id="KW-0479">Metal-binding</keyword>
<dbReference type="Gene3D" id="3.20.20.140">
    <property type="entry name" value="Metal-dependent hydrolases"/>
    <property type="match status" value="1"/>
</dbReference>
<feature type="binding site" evidence="3">
    <location>
        <position position="214"/>
    </location>
    <ligand>
        <name>a divalent metal cation</name>
        <dbReference type="ChEBI" id="CHEBI:60240"/>
        <label>1</label>
    </ligand>
</feature>
<proteinExistence type="predicted"/>
<accession>A0A2M7RF73</accession>
<feature type="binding site" evidence="3">
    <location>
        <position position="163"/>
    </location>
    <ligand>
        <name>a divalent metal cation</name>
        <dbReference type="ChEBI" id="CHEBI:60240"/>
        <label>2</label>
    </ligand>
</feature>
<dbReference type="NCBIfam" id="TIGR00010">
    <property type="entry name" value="YchF/TatD family DNA exonuclease"/>
    <property type="match status" value="1"/>
</dbReference>
<evidence type="ECO:0000256" key="2">
    <source>
        <dbReference type="ARBA" id="ARBA00022801"/>
    </source>
</evidence>
<organism evidence="4 5">
    <name type="scientific">Candidatus Komeilibacteria bacterium CG_4_10_14_0_8_um_filter_37_78</name>
    <dbReference type="NCBI Taxonomy" id="1974471"/>
    <lineage>
        <taxon>Bacteria</taxon>
        <taxon>Candidatus Komeiliibacteriota</taxon>
    </lineage>
</organism>
<dbReference type="FunFam" id="3.20.20.140:FF:000005">
    <property type="entry name" value="TatD family hydrolase"/>
    <property type="match status" value="1"/>
</dbReference>
<evidence type="ECO:0000313" key="5">
    <source>
        <dbReference type="Proteomes" id="UP000228689"/>
    </source>
</evidence>
<feature type="binding site" evidence="3">
    <location>
        <position position="134"/>
    </location>
    <ligand>
        <name>a divalent metal cation</name>
        <dbReference type="ChEBI" id="CHEBI:60240"/>
        <label>2</label>
    </ligand>
</feature>
<feature type="binding site" evidence="3">
    <location>
        <position position="8"/>
    </location>
    <ligand>
        <name>a divalent metal cation</name>
        <dbReference type="ChEBI" id="CHEBI:60240"/>
        <label>1</label>
    </ligand>
</feature>
<evidence type="ECO:0000256" key="3">
    <source>
        <dbReference type="PIRSR" id="PIRSR005902-1"/>
    </source>
</evidence>
<feature type="binding site" evidence="3">
    <location>
        <position position="91"/>
    </location>
    <ligand>
        <name>a divalent metal cation</name>
        <dbReference type="ChEBI" id="CHEBI:60240"/>
        <label>1</label>
    </ligand>
</feature>
<dbReference type="InterPro" id="IPR032466">
    <property type="entry name" value="Metal_Hydrolase"/>
</dbReference>
<dbReference type="PANTHER" id="PTHR46124:SF2">
    <property type="entry name" value="D-AMINOACYL-TRNA DEACYLASE"/>
    <property type="match status" value="1"/>
</dbReference>
<dbReference type="EMBL" id="PFMC01000035">
    <property type="protein sequence ID" value="PIY95172.1"/>
    <property type="molecule type" value="Genomic_DNA"/>
</dbReference>
<evidence type="ECO:0000256" key="1">
    <source>
        <dbReference type="ARBA" id="ARBA00022723"/>
    </source>
</evidence>
<dbReference type="AlphaFoldDB" id="A0A2M7RF73"/>
<dbReference type="GO" id="GO:0046872">
    <property type="term" value="F:metal ion binding"/>
    <property type="evidence" value="ECO:0007669"/>
    <property type="project" value="UniProtKB-KW"/>
</dbReference>